<dbReference type="EMBL" id="CP003614">
    <property type="protein sequence ID" value="AFZ07215.1"/>
    <property type="molecule type" value="Genomic_DNA"/>
</dbReference>
<dbReference type="PROSITE" id="PS51257">
    <property type="entry name" value="PROKAR_LIPOPROTEIN"/>
    <property type="match status" value="1"/>
</dbReference>
<reference evidence="2 3" key="1">
    <citation type="submission" date="2012-05" db="EMBL/GenBank/DDBJ databases">
        <title>Finished chromosome of genome of Oscillatoria sp. PCC 7112.</title>
        <authorList>
            <consortium name="US DOE Joint Genome Institute"/>
            <person name="Gugger M."/>
            <person name="Coursin T."/>
            <person name="Rippka R."/>
            <person name="Tandeau De Marsac N."/>
            <person name="Huntemann M."/>
            <person name="Wei C.-L."/>
            <person name="Han J."/>
            <person name="Detter J.C."/>
            <person name="Han C."/>
            <person name="Tapia R."/>
            <person name="Davenport K."/>
            <person name="Daligault H."/>
            <person name="Erkkila T."/>
            <person name="Gu W."/>
            <person name="Munk A.C.C."/>
            <person name="Teshima H."/>
            <person name="Xu Y."/>
            <person name="Chain P."/>
            <person name="Chen A."/>
            <person name="Krypides N."/>
            <person name="Mavromatis K."/>
            <person name="Markowitz V."/>
            <person name="Szeto E."/>
            <person name="Ivanova N."/>
            <person name="Mikhailova N."/>
            <person name="Ovchinnikova G."/>
            <person name="Pagani I."/>
            <person name="Pati A."/>
            <person name="Goodwin L."/>
            <person name="Peters L."/>
            <person name="Pitluck S."/>
            <person name="Woyke T."/>
            <person name="Kerfeld C."/>
        </authorList>
    </citation>
    <scope>NUCLEOTIDE SEQUENCE [LARGE SCALE GENOMIC DNA]</scope>
    <source>
        <strain evidence="2 3">PCC 7112</strain>
    </source>
</reference>
<keyword evidence="3" id="KW-1185">Reference proteome</keyword>
<feature type="compositionally biased region" description="Basic and acidic residues" evidence="1">
    <location>
        <begin position="40"/>
        <end position="56"/>
    </location>
</feature>
<dbReference type="eggNOG" id="COG4244">
    <property type="taxonomic scope" value="Bacteria"/>
</dbReference>
<dbReference type="STRING" id="179408.Osc7112_2807"/>
<gene>
    <name evidence="2" type="ORF">Osc7112_2807</name>
</gene>
<evidence type="ECO:0000313" key="3">
    <source>
        <dbReference type="Proteomes" id="UP000010478"/>
    </source>
</evidence>
<organism evidence="2 3">
    <name type="scientific">Phormidium nigroviride PCC 7112</name>
    <dbReference type="NCBI Taxonomy" id="179408"/>
    <lineage>
        <taxon>Bacteria</taxon>
        <taxon>Bacillati</taxon>
        <taxon>Cyanobacteriota</taxon>
        <taxon>Cyanophyceae</taxon>
        <taxon>Oscillatoriophycideae</taxon>
        <taxon>Oscillatoriales</taxon>
        <taxon>Oscillatoriaceae</taxon>
        <taxon>Phormidium</taxon>
    </lineage>
</organism>
<evidence type="ECO:0000256" key="1">
    <source>
        <dbReference type="SAM" id="MobiDB-lite"/>
    </source>
</evidence>
<dbReference type="OrthoDB" id="128043at2"/>
<dbReference type="Proteomes" id="UP000010478">
    <property type="component" value="Chromosome"/>
</dbReference>
<name>K9VJ07_9CYAN</name>
<evidence type="ECO:0008006" key="4">
    <source>
        <dbReference type="Google" id="ProtNLM"/>
    </source>
</evidence>
<sequence length="298" mass="33351" precursor="true">MNRFNTFNTAIAVVTTFLIAQSCSLSTKITETPVEAVTNHQEKHEMKDTNHGHDAHSTNQASHLNQSVFAKAELTTPENIAPNTDVPLTISIQDSTGKAIKNFDRFQEKLMHLIMVSDDLQFFSHLHPNYKNNGRFEIKSQFPQAGNYTFFSDYKPSGKSEQISVLKVRVPGTTLSPSAINLSHTKTFANTKVDLILSDTKVKAGEEVTVMFHLEDTANNQPVTDLQPYLGEAGHLVILRQSPVLTEANYIHAHALKGTPLGKIHFMTRFPQPGMYKLWGQFQRNGEVVTADFWVNVI</sequence>
<accession>K9VJ07</accession>
<dbReference type="PATRIC" id="fig|179408.3.peg.3446"/>
<dbReference type="AlphaFoldDB" id="K9VJ07"/>
<evidence type="ECO:0000313" key="2">
    <source>
        <dbReference type="EMBL" id="AFZ07215.1"/>
    </source>
</evidence>
<protein>
    <recommendedName>
        <fullName evidence="4">YtkA-like domain-containing protein</fullName>
    </recommendedName>
</protein>
<feature type="region of interest" description="Disordered" evidence="1">
    <location>
        <begin position="38"/>
        <end position="59"/>
    </location>
</feature>
<proteinExistence type="predicted"/>
<dbReference type="KEGG" id="oni:Osc7112_2807"/>
<dbReference type="HOGENOM" id="CLU_055269_0_0_3"/>